<protein>
    <submittedName>
        <fullName evidence="2">NADPH:quinone oxidoreductase</fullName>
    </submittedName>
</protein>
<dbReference type="InterPro" id="IPR052711">
    <property type="entry name" value="Zinc_ADH-like"/>
</dbReference>
<comment type="caution">
    <text evidence="2">The sequence shown here is derived from an EMBL/GenBank/DDBJ whole genome shotgun (WGS) entry which is preliminary data.</text>
</comment>
<dbReference type="InterPro" id="IPR036291">
    <property type="entry name" value="NAD(P)-bd_dom_sf"/>
</dbReference>
<dbReference type="AlphaFoldDB" id="A0A0B1ZH28"/>
<dbReference type="Pfam" id="PF08240">
    <property type="entry name" value="ADH_N"/>
    <property type="match status" value="1"/>
</dbReference>
<dbReference type="GO" id="GO:0016491">
    <property type="term" value="F:oxidoreductase activity"/>
    <property type="evidence" value="ECO:0007669"/>
    <property type="project" value="InterPro"/>
</dbReference>
<keyword evidence="3" id="KW-1185">Reference proteome</keyword>
<evidence type="ECO:0000259" key="1">
    <source>
        <dbReference type="SMART" id="SM00829"/>
    </source>
</evidence>
<name>A0A0B1ZH28_9SPHN</name>
<dbReference type="InterPro" id="IPR013154">
    <property type="entry name" value="ADH-like_N"/>
</dbReference>
<dbReference type="Gene3D" id="3.90.180.10">
    <property type="entry name" value="Medium-chain alcohol dehydrogenases, catalytic domain"/>
    <property type="match status" value="1"/>
</dbReference>
<dbReference type="Gene3D" id="3.40.50.720">
    <property type="entry name" value="NAD(P)-binding Rossmann-like Domain"/>
    <property type="match status" value="1"/>
</dbReference>
<dbReference type="Pfam" id="PF00107">
    <property type="entry name" value="ADH_zinc_N"/>
    <property type="match status" value="1"/>
</dbReference>
<dbReference type="OrthoDB" id="9790818at2"/>
<dbReference type="CDD" id="cd08276">
    <property type="entry name" value="MDR7"/>
    <property type="match status" value="1"/>
</dbReference>
<dbReference type="InterPro" id="IPR011032">
    <property type="entry name" value="GroES-like_sf"/>
</dbReference>
<dbReference type="PANTHER" id="PTHR45033:SF2">
    <property type="entry name" value="ZINC-TYPE ALCOHOL DEHYDROGENASE-LIKE PROTEIN C1773.06C"/>
    <property type="match status" value="1"/>
</dbReference>
<dbReference type="SMART" id="SM00829">
    <property type="entry name" value="PKS_ER"/>
    <property type="match status" value="1"/>
</dbReference>
<dbReference type="EMBL" id="JTDI01000005">
    <property type="protein sequence ID" value="KHK90416.1"/>
    <property type="molecule type" value="Genomic_DNA"/>
</dbReference>
<dbReference type="InterPro" id="IPR013149">
    <property type="entry name" value="ADH-like_C"/>
</dbReference>
<dbReference type="PANTHER" id="PTHR45033">
    <property type="match status" value="1"/>
</dbReference>
<accession>A0A0B1ZH28</accession>
<proteinExistence type="predicted"/>
<dbReference type="SUPFAM" id="SSF50129">
    <property type="entry name" value="GroES-like"/>
    <property type="match status" value="1"/>
</dbReference>
<gene>
    <name evidence="2" type="ORF">LK12_17705</name>
</gene>
<dbReference type="STRING" id="1348853.LK12_17705"/>
<evidence type="ECO:0000313" key="3">
    <source>
        <dbReference type="Proteomes" id="UP000031057"/>
    </source>
</evidence>
<reference evidence="2 3" key="1">
    <citation type="submission" date="2014-10" db="EMBL/GenBank/DDBJ databases">
        <title>Genome sequence of Novosphingobium malaysiense MUSC 273(T).</title>
        <authorList>
            <person name="Lee L.-H."/>
        </authorList>
    </citation>
    <scope>NUCLEOTIDE SEQUENCE [LARGE SCALE GENOMIC DNA]</scope>
    <source>
        <strain evidence="2 3">MUSC 273</strain>
    </source>
</reference>
<evidence type="ECO:0000313" key="2">
    <source>
        <dbReference type="EMBL" id="KHK90416.1"/>
    </source>
</evidence>
<sequence length="335" mass="34606">MKAIRIGAPASLDTLAFVDVAEPPAPAADEIQVRLHASSLNFHDYSVAAGLAPRRAGLIPLSDGAGEVVAIGADVEEFSVGDTVISTFFPKPPMSGDFTTIFKNVPGDGLDGFACEMVTAPAANFTRAPQGWSYAEAATVPCAGLTAWRALVADGQLRAGQTVLVQGTGGVSIYALQIAKALGCRVIATSSSAAKIERLLTLGADQVINYRDMPDWGVQARALTGGRGVDHVVEIGGGGTLAQSIQACAMNGHIAVIGSLAGYSGQIPTATILARQIRLIGLLVGSPAQQSEFVAALETTGIRPVIDSRFPLSALADGFRRQESGAHFGKIVIDI</sequence>
<dbReference type="InterPro" id="IPR020843">
    <property type="entry name" value="ER"/>
</dbReference>
<dbReference type="SUPFAM" id="SSF51735">
    <property type="entry name" value="NAD(P)-binding Rossmann-fold domains"/>
    <property type="match status" value="1"/>
</dbReference>
<dbReference type="Proteomes" id="UP000031057">
    <property type="component" value="Unassembled WGS sequence"/>
</dbReference>
<organism evidence="2 3">
    <name type="scientific">Novosphingobium malaysiense</name>
    <dbReference type="NCBI Taxonomy" id="1348853"/>
    <lineage>
        <taxon>Bacteria</taxon>
        <taxon>Pseudomonadati</taxon>
        <taxon>Pseudomonadota</taxon>
        <taxon>Alphaproteobacteria</taxon>
        <taxon>Sphingomonadales</taxon>
        <taxon>Sphingomonadaceae</taxon>
        <taxon>Novosphingobium</taxon>
    </lineage>
</organism>
<feature type="domain" description="Enoyl reductase (ER)" evidence="1">
    <location>
        <begin position="10"/>
        <end position="333"/>
    </location>
</feature>